<evidence type="ECO:0000259" key="1">
    <source>
        <dbReference type="Pfam" id="PF05050"/>
    </source>
</evidence>
<dbReference type="EMBL" id="ADZX01000550">
    <property type="protein sequence ID" value="EFK96196.1"/>
    <property type="molecule type" value="Genomic_DNA"/>
</dbReference>
<proteinExistence type="predicted"/>
<dbReference type="PANTHER" id="PTHR34203">
    <property type="entry name" value="METHYLTRANSFERASE, FKBM FAMILY PROTEIN"/>
    <property type="match status" value="1"/>
</dbReference>
<name>D9PJT2_9ZZZZ</name>
<protein>
    <submittedName>
        <fullName evidence="2">Methyltransferase FkbM family protein</fullName>
    </submittedName>
</protein>
<reference evidence="2" key="2">
    <citation type="journal article" date="2011" name="Microb. Ecol.">
        <title>Taxonomic and Functional Metagenomic Profiling of the Microbial Community in the Anoxic Sediment of a Sub-saline Shallow Lake (Laguna de Carrizo, Central Spain).</title>
        <authorList>
            <person name="Ferrer M."/>
            <person name="Guazzaroni M.E."/>
            <person name="Richter M."/>
            <person name="Garcia-Salamanca A."/>
            <person name="Yarza P."/>
            <person name="Suarez-Suarez A."/>
            <person name="Solano J."/>
            <person name="Alcaide M."/>
            <person name="van Dillewijn P."/>
            <person name="Molina-Henares M.A."/>
            <person name="Lopez-Cortes N."/>
            <person name="Al-Ramahi Y."/>
            <person name="Guerrero C."/>
            <person name="Acosta A."/>
            <person name="de Eugenio L.I."/>
            <person name="Martinez V."/>
            <person name="Marques S."/>
            <person name="Rojo F."/>
            <person name="Santero E."/>
            <person name="Genilloud O."/>
            <person name="Perez-Perez J."/>
            <person name="Rossello-Mora R."/>
            <person name="Ramos J.L."/>
        </authorList>
    </citation>
    <scope>NUCLEOTIDE SEQUENCE</scope>
</reference>
<dbReference type="NCBIfam" id="TIGR01444">
    <property type="entry name" value="fkbM_fam"/>
    <property type="match status" value="1"/>
</dbReference>
<dbReference type="InterPro" id="IPR029063">
    <property type="entry name" value="SAM-dependent_MTases_sf"/>
</dbReference>
<dbReference type="PANTHER" id="PTHR34203:SF13">
    <property type="entry name" value="EXPRESSED PROTEIN"/>
    <property type="match status" value="1"/>
</dbReference>
<comment type="caution">
    <text evidence="2">The sequence shown here is derived from an EMBL/GenBank/DDBJ whole genome shotgun (WGS) entry which is preliminary data.</text>
</comment>
<reference evidence="2" key="1">
    <citation type="submission" date="2010-07" db="EMBL/GenBank/DDBJ databases">
        <authorList>
            <consortium name="CONSOLIDER consortium CSD2007-00005"/>
            <person name="Guazzaroni M.-E."/>
            <person name="Richter M."/>
            <person name="Garcia-Salamanca A."/>
            <person name="Yarza P."/>
            <person name="Ferrer M."/>
        </authorList>
    </citation>
    <scope>NUCLEOTIDE SEQUENCE</scope>
</reference>
<gene>
    <name evidence="2" type="ORF">LDC_1795</name>
</gene>
<dbReference type="InterPro" id="IPR052514">
    <property type="entry name" value="SAM-dependent_MTase"/>
</dbReference>
<keyword evidence="2" id="KW-0489">Methyltransferase</keyword>
<accession>D9PJT2</accession>
<dbReference type="Pfam" id="PF05050">
    <property type="entry name" value="Methyltransf_21"/>
    <property type="match status" value="1"/>
</dbReference>
<keyword evidence="2" id="KW-0808">Transferase</keyword>
<dbReference type="Gene3D" id="3.40.50.150">
    <property type="entry name" value="Vaccinia Virus protein VP39"/>
    <property type="match status" value="1"/>
</dbReference>
<dbReference type="InterPro" id="IPR006342">
    <property type="entry name" value="FkbM_mtfrase"/>
</dbReference>
<dbReference type="GO" id="GO:0008168">
    <property type="term" value="F:methyltransferase activity"/>
    <property type="evidence" value="ECO:0007669"/>
    <property type="project" value="UniProtKB-KW"/>
</dbReference>
<organism evidence="2">
    <name type="scientific">sediment metagenome</name>
    <dbReference type="NCBI Taxonomy" id="749907"/>
    <lineage>
        <taxon>unclassified sequences</taxon>
        <taxon>metagenomes</taxon>
        <taxon>ecological metagenomes</taxon>
    </lineage>
</organism>
<sequence length="249" mass="28986">MEYKNVENYKFYFRNEPEFEKTYKAVFNKEEYKIPGITQDAKIIDCGSHIGVSVLYFKHTYPESKIIAFEPDPDNFDLLSKNVKENNIKDIRLINSAVSDKTGETALYGNLDNNDWSWGNTIIKDAYLNWSSPEKCKVKTVKLSDYINNKVDLIKLDIEGMEFSVLKEISHKLNLVENFILEHHYSKGYADQNKLEDILFILESNNFDVKVVNEDPEDFLYETADIGDFMQEIGLDAKLIYATKKRLSR</sequence>
<dbReference type="AlphaFoldDB" id="D9PJT2"/>
<feature type="domain" description="Methyltransferase FkbM" evidence="1">
    <location>
        <begin position="45"/>
        <end position="208"/>
    </location>
</feature>
<evidence type="ECO:0000313" key="2">
    <source>
        <dbReference type="EMBL" id="EFK96196.1"/>
    </source>
</evidence>
<dbReference type="SUPFAM" id="SSF53335">
    <property type="entry name" value="S-adenosyl-L-methionine-dependent methyltransferases"/>
    <property type="match status" value="1"/>
</dbReference>
<dbReference type="GO" id="GO:0032259">
    <property type="term" value="P:methylation"/>
    <property type="evidence" value="ECO:0007669"/>
    <property type="project" value="UniProtKB-KW"/>
</dbReference>